<reference evidence="1" key="1">
    <citation type="submission" date="2022-07" db="EMBL/GenBank/DDBJ databases">
        <title>Pseudomonas agronomica sp. nov.: a novel bacterium with biotechnological application in the synthesis of biofertilizers from valorized agricultural residues.</title>
        <authorList>
            <person name="Robas M."/>
            <person name="Fernandez V.M."/>
            <person name="Luna L."/>
            <person name="Provanza A."/>
            <person name="Jimenez P.A."/>
        </authorList>
    </citation>
    <scope>NUCLEOTIDE SEQUENCE</scope>
    <source>
        <strain evidence="1">SAICEU22T</strain>
    </source>
</reference>
<dbReference type="RefSeq" id="WP_264428694.1">
    <property type="nucleotide sequence ID" value="NZ_JAOSHO010000188.1"/>
</dbReference>
<protein>
    <submittedName>
        <fullName evidence="1">Uncharacterized protein</fullName>
    </submittedName>
</protein>
<proteinExistence type="predicted"/>
<name>A0ABT3F9E1_9PSED</name>
<evidence type="ECO:0000313" key="1">
    <source>
        <dbReference type="EMBL" id="MCW1245707.1"/>
    </source>
</evidence>
<comment type="caution">
    <text evidence="1">The sequence shown here is derived from an EMBL/GenBank/DDBJ whole genome shotgun (WGS) entry which is preliminary data.</text>
</comment>
<organism evidence="1 2">
    <name type="scientific">Pseudomonas agronomica</name>
    <dbReference type="NCBI Taxonomy" id="2979328"/>
    <lineage>
        <taxon>Bacteria</taxon>
        <taxon>Pseudomonadati</taxon>
        <taxon>Pseudomonadota</taxon>
        <taxon>Gammaproteobacteria</taxon>
        <taxon>Pseudomonadales</taxon>
        <taxon>Pseudomonadaceae</taxon>
        <taxon>Pseudomonas</taxon>
    </lineage>
</organism>
<keyword evidence="2" id="KW-1185">Reference proteome</keyword>
<gene>
    <name evidence="1" type="ORF">OC610_14915</name>
</gene>
<feature type="non-terminal residue" evidence="1">
    <location>
        <position position="64"/>
    </location>
</feature>
<sequence>MMVLHGFIVVSLDDADVETVAPILERAANRVQRIKPWPGHKKNLIGQHIARKGGPLLWRGSLLP</sequence>
<accession>A0ABT3F9E1</accession>
<dbReference type="EMBL" id="JAOSHO010000188">
    <property type="protein sequence ID" value="MCW1245707.1"/>
    <property type="molecule type" value="Genomic_DNA"/>
</dbReference>
<evidence type="ECO:0000313" key="2">
    <source>
        <dbReference type="Proteomes" id="UP001061999"/>
    </source>
</evidence>
<dbReference type="Proteomes" id="UP001061999">
    <property type="component" value="Unassembled WGS sequence"/>
</dbReference>